<dbReference type="Pfam" id="PF02913">
    <property type="entry name" value="FAD-oxidase_C"/>
    <property type="match status" value="1"/>
</dbReference>
<dbReference type="GO" id="GO:0071949">
    <property type="term" value="F:FAD binding"/>
    <property type="evidence" value="ECO:0007669"/>
    <property type="project" value="InterPro"/>
</dbReference>
<feature type="domain" description="FAD-binding PCMH-type" evidence="5">
    <location>
        <begin position="1"/>
        <end position="177"/>
    </location>
</feature>
<keyword evidence="4" id="KW-0560">Oxidoreductase</keyword>
<dbReference type="PANTHER" id="PTHR11748">
    <property type="entry name" value="D-LACTATE DEHYDROGENASE"/>
    <property type="match status" value="1"/>
</dbReference>
<organism evidence="6">
    <name type="scientific">Schlesneria paludicola</name>
    <dbReference type="NCBI Taxonomy" id="360056"/>
    <lineage>
        <taxon>Bacteria</taxon>
        <taxon>Pseudomonadati</taxon>
        <taxon>Planctomycetota</taxon>
        <taxon>Planctomycetia</taxon>
        <taxon>Planctomycetales</taxon>
        <taxon>Planctomycetaceae</taxon>
        <taxon>Schlesneria</taxon>
    </lineage>
</organism>
<evidence type="ECO:0000259" key="5">
    <source>
        <dbReference type="PROSITE" id="PS51387"/>
    </source>
</evidence>
<keyword evidence="3" id="KW-0274">FAD</keyword>
<evidence type="ECO:0000313" key="6">
    <source>
        <dbReference type="EMBL" id="HEN15299.1"/>
    </source>
</evidence>
<dbReference type="InterPro" id="IPR016164">
    <property type="entry name" value="FAD-linked_Oxase-like_C"/>
</dbReference>
<dbReference type="SUPFAM" id="SSF55103">
    <property type="entry name" value="FAD-linked oxidases, C-terminal domain"/>
    <property type="match status" value="1"/>
</dbReference>
<dbReference type="EMBL" id="DSOK01000220">
    <property type="protein sequence ID" value="HEN15299.1"/>
    <property type="molecule type" value="Genomic_DNA"/>
</dbReference>
<dbReference type="AlphaFoldDB" id="A0A7C2JZW0"/>
<gene>
    <name evidence="6" type="ORF">ENQ76_07510</name>
</gene>
<reference evidence="6" key="1">
    <citation type="journal article" date="2020" name="mSystems">
        <title>Genome- and Community-Level Interaction Insights into Carbon Utilization and Element Cycling Functions of Hydrothermarchaeota in Hydrothermal Sediment.</title>
        <authorList>
            <person name="Zhou Z."/>
            <person name="Liu Y."/>
            <person name="Xu W."/>
            <person name="Pan J."/>
            <person name="Luo Z.H."/>
            <person name="Li M."/>
        </authorList>
    </citation>
    <scope>NUCLEOTIDE SEQUENCE [LARGE SCALE GENOMIC DNA]</scope>
    <source>
        <strain evidence="6">SpSt-339</strain>
    </source>
</reference>
<dbReference type="InterPro" id="IPR004113">
    <property type="entry name" value="FAD-bd_oxidored_4_C"/>
</dbReference>
<comment type="cofactor">
    <cofactor evidence="1">
        <name>FAD</name>
        <dbReference type="ChEBI" id="CHEBI:57692"/>
    </cofactor>
</comment>
<name>A0A7C2JZW0_9PLAN</name>
<proteinExistence type="predicted"/>
<accession>A0A7C2JZW0</accession>
<evidence type="ECO:0000256" key="2">
    <source>
        <dbReference type="ARBA" id="ARBA00022630"/>
    </source>
</evidence>
<protein>
    <submittedName>
        <fullName evidence="6">FAD-binding oxidoreductase</fullName>
    </submittedName>
</protein>
<dbReference type="Pfam" id="PF01565">
    <property type="entry name" value="FAD_binding_4"/>
    <property type="match status" value="1"/>
</dbReference>
<keyword evidence="2" id="KW-0285">Flavoprotein</keyword>
<dbReference type="PROSITE" id="PS51387">
    <property type="entry name" value="FAD_PCMH"/>
    <property type="match status" value="1"/>
</dbReference>
<evidence type="ECO:0000256" key="1">
    <source>
        <dbReference type="ARBA" id="ARBA00001974"/>
    </source>
</evidence>
<dbReference type="InterPro" id="IPR016166">
    <property type="entry name" value="FAD-bd_PCMH"/>
</dbReference>
<dbReference type="SUPFAM" id="SSF56176">
    <property type="entry name" value="FAD-binding/transporter-associated domain-like"/>
    <property type="match status" value="1"/>
</dbReference>
<dbReference type="PANTHER" id="PTHR11748:SF103">
    <property type="entry name" value="GLYCOLATE OXIDASE SUBUNIT GLCE"/>
    <property type="match status" value="1"/>
</dbReference>
<evidence type="ECO:0000256" key="4">
    <source>
        <dbReference type="ARBA" id="ARBA00023002"/>
    </source>
</evidence>
<comment type="caution">
    <text evidence="6">The sequence shown here is derived from an EMBL/GenBank/DDBJ whole genome shotgun (WGS) entry which is preliminary data.</text>
</comment>
<evidence type="ECO:0000256" key="3">
    <source>
        <dbReference type="ARBA" id="ARBA00022827"/>
    </source>
</evidence>
<dbReference type="InterPro" id="IPR006094">
    <property type="entry name" value="Oxid_FAD_bind_N"/>
</dbReference>
<sequence>MPPTEFTPATQTELARFVAENAAGAKQRLCPAGGRTALRFGFAGRCDVLVDTRELKRVVDYPARDMTITVEAGLPVAELQQLLATENQQLPIDVPQAGRATIGGAIACNVSGPRRFGYGTFRDYVIGISAVDAQGRLFQGGGRVVKNVAGYDVCKLLVGSRGTLAAITQVTLKLKPRPQTSGWWWLTFDTFPEMENVLQRLLTSAARPTALEMLDVPAAKLVVTESRLPLPAALPVLAIQVDGTDQEVAWQLDELRKEVVPFGVQQLERLAGEEAEKLTTALTEFPIPTDEPLTFQANVRPSRCWEFAELATKCDVAVQCHAGNGVIIGQFPEQVATLEQARGLLDQLRHLARRDRGNLIVLHCDPEWQAALPMCGDPEPAWPLMVQLKRQLDPDGLWNPDRFIDRTAVAYTASIT</sequence>
<dbReference type="InterPro" id="IPR016169">
    <property type="entry name" value="FAD-bd_PCMH_sub2"/>
</dbReference>
<dbReference type="GO" id="GO:0016491">
    <property type="term" value="F:oxidoreductase activity"/>
    <property type="evidence" value="ECO:0007669"/>
    <property type="project" value="UniProtKB-KW"/>
</dbReference>
<dbReference type="InterPro" id="IPR036318">
    <property type="entry name" value="FAD-bd_PCMH-like_sf"/>
</dbReference>
<dbReference type="Gene3D" id="3.30.465.10">
    <property type="match status" value="1"/>
</dbReference>